<dbReference type="PANTHER" id="PTHR15544:SF0">
    <property type="entry name" value="TETRATRICOPEPTIDE REPEAT PROTEIN 33"/>
    <property type="match status" value="1"/>
</dbReference>
<comment type="caution">
    <text evidence="1">The sequence shown here is derived from an EMBL/GenBank/DDBJ whole genome shotgun (WGS) entry which is preliminary data.</text>
</comment>
<dbReference type="InterPro" id="IPR052658">
    <property type="entry name" value="TPR-containing"/>
</dbReference>
<dbReference type="Proteomes" id="UP001168821">
    <property type="component" value="Unassembled WGS sequence"/>
</dbReference>
<organism evidence="1 2">
    <name type="scientific">Zophobas morio</name>
    <dbReference type="NCBI Taxonomy" id="2755281"/>
    <lineage>
        <taxon>Eukaryota</taxon>
        <taxon>Metazoa</taxon>
        <taxon>Ecdysozoa</taxon>
        <taxon>Arthropoda</taxon>
        <taxon>Hexapoda</taxon>
        <taxon>Insecta</taxon>
        <taxon>Pterygota</taxon>
        <taxon>Neoptera</taxon>
        <taxon>Endopterygota</taxon>
        <taxon>Coleoptera</taxon>
        <taxon>Polyphaga</taxon>
        <taxon>Cucujiformia</taxon>
        <taxon>Tenebrionidae</taxon>
        <taxon>Zophobas</taxon>
    </lineage>
</organism>
<dbReference type="EMBL" id="JALNTZ010000005">
    <property type="protein sequence ID" value="KAJ3650848.1"/>
    <property type="molecule type" value="Genomic_DNA"/>
</dbReference>
<dbReference type="SUPFAM" id="SSF48452">
    <property type="entry name" value="TPR-like"/>
    <property type="match status" value="1"/>
</dbReference>
<sequence>MGNSRSIKICNETDDDIIHVDLKSASTVIIRNNSTEPTIDPHSTREFIVNPYKCMPSFHMIPWNFVQSALRLVGLRRKWCRVLVIFRNSGTDHFVIIQTRPTLTVEFTTKSHDVKVTRRKHKNGYKITLRPSTLPQTQDQRAEQLCQEGTQAMTQRRFTEAQEKFEEALRTATDENTKQVIQSSIERLELAMETKAEEIQAEGIRFLVDDLYDEALGRFKESLKLTKKSHIIKAINDSIKETQKLKISDEKALRLLQEGEKLMVHQKYDEATEKCLEAGIAATKSETRDRITATRKKLEHNM</sequence>
<gene>
    <name evidence="1" type="ORF">Zmor_016926</name>
</gene>
<evidence type="ECO:0000313" key="1">
    <source>
        <dbReference type="EMBL" id="KAJ3650848.1"/>
    </source>
</evidence>
<name>A0AA38I4G1_9CUCU</name>
<dbReference type="PANTHER" id="PTHR15544">
    <property type="entry name" value="OSMOSIS RESPONSIVE FACTOR"/>
    <property type="match status" value="1"/>
</dbReference>
<keyword evidence="2" id="KW-1185">Reference proteome</keyword>
<protein>
    <submittedName>
        <fullName evidence="1">Uncharacterized protein</fullName>
    </submittedName>
</protein>
<proteinExistence type="predicted"/>
<dbReference type="InterPro" id="IPR011990">
    <property type="entry name" value="TPR-like_helical_dom_sf"/>
</dbReference>
<reference evidence="1" key="1">
    <citation type="journal article" date="2023" name="G3 (Bethesda)">
        <title>Whole genome assemblies of Zophobas morio and Tenebrio molitor.</title>
        <authorList>
            <person name="Kaur S."/>
            <person name="Stinson S.A."/>
            <person name="diCenzo G.C."/>
        </authorList>
    </citation>
    <scope>NUCLEOTIDE SEQUENCE</scope>
    <source>
        <strain evidence="1">QUZm001</strain>
    </source>
</reference>
<dbReference type="AlphaFoldDB" id="A0AA38I4G1"/>
<evidence type="ECO:0000313" key="2">
    <source>
        <dbReference type="Proteomes" id="UP001168821"/>
    </source>
</evidence>
<accession>A0AA38I4G1</accession>